<reference evidence="2 3" key="1">
    <citation type="submission" date="2022-02" db="EMBL/GenBank/DDBJ databases">
        <title>Phenotypic, genotypic and serological characterization of Edwardsiella ictaluri from catfish and ornamental fish species.</title>
        <authorList>
            <person name="Rose D."/>
            <person name="Tekedar H.C."/>
            <person name="Waldbieser G.C."/>
            <person name="Aarattuthodi S."/>
            <person name="Griffin M.J."/>
        </authorList>
    </citation>
    <scope>NUCLEOTIDE SEQUENCE [LARGE SCALE GENOMIC DNA]</scope>
    <source>
        <strain evidence="2 3">13 TAL-140 K3</strain>
    </source>
</reference>
<organism evidence="2 3">
    <name type="scientific">Edwardsiella ictaluri</name>
    <dbReference type="NCBI Taxonomy" id="67780"/>
    <lineage>
        <taxon>Bacteria</taxon>
        <taxon>Pseudomonadati</taxon>
        <taxon>Pseudomonadota</taxon>
        <taxon>Gammaproteobacteria</taxon>
        <taxon>Enterobacterales</taxon>
        <taxon>Hafniaceae</taxon>
        <taxon>Edwardsiella</taxon>
    </lineage>
</organism>
<proteinExistence type="predicted"/>
<dbReference type="RefSeq" id="WP_015872823.1">
    <property type="nucleotide sequence ID" value="NZ_AP028097.1"/>
</dbReference>
<accession>A0ABY8GJM6</accession>
<dbReference type="PROSITE" id="PS51257">
    <property type="entry name" value="PROKAR_LIPOPROTEIN"/>
    <property type="match status" value="1"/>
</dbReference>
<evidence type="ECO:0000313" key="3">
    <source>
        <dbReference type="Proteomes" id="UP001222680"/>
    </source>
</evidence>
<dbReference type="GeneID" id="69540495"/>
<feature type="chain" id="PRO_5046683745" description="Lipoprotein" evidence="1">
    <location>
        <begin position="19"/>
        <end position="144"/>
    </location>
</feature>
<evidence type="ECO:0000256" key="1">
    <source>
        <dbReference type="SAM" id="SignalP"/>
    </source>
</evidence>
<name>A0ABY8GJM6_EDWIC</name>
<gene>
    <name evidence="2" type="ORF">MAY91_05560</name>
</gene>
<sequence>MRPLIYLSLMGGVFSCSAADCVLPSSIVGKDVLAIVDQGYSPLNPMAGYVYKMSFKEKGTYSYLSLNENKTYQGTYRYSRLPQNKNIAVISASAIFDGLSVAYTMTLLCETNFSGVYFYQQSEGTGGTRANTARYYFPDTVKAP</sequence>
<evidence type="ECO:0008006" key="4">
    <source>
        <dbReference type="Google" id="ProtNLM"/>
    </source>
</evidence>
<evidence type="ECO:0000313" key="2">
    <source>
        <dbReference type="EMBL" id="WFN97503.1"/>
    </source>
</evidence>
<keyword evidence="3" id="KW-1185">Reference proteome</keyword>
<feature type="signal peptide" evidence="1">
    <location>
        <begin position="1"/>
        <end position="18"/>
    </location>
</feature>
<protein>
    <recommendedName>
        <fullName evidence="4">Lipoprotein</fullName>
    </recommendedName>
</protein>
<dbReference type="EMBL" id="CP092014">
    <property type="protein sequence ID" value="WFN97503.1"/>
    <property type="molecule type" value="Genomic_DNA"/>
</dbReference>
<dbReference type="Proteomes" id="UP001222680">
    <property type="component" value="Chromosome"/>
</dbReference>
<keyword evidence="1" id="KW-0732">Signal</keyword>